<accession>A0A0F9BK96</accession>
<name>A0A0F9BK96_9ZZZZ</name>
<dbReference type="AlphaFoldDB" id="A0A0F9BK96"/>
<dbReference type="InterPro" id="IPR027417">
    <property type="entry name" value="P-loop_NTPase"/>
</dbReference>
<proteinExistence type="predicted"/>
<evidence type="ECO:0000313" key="1">
    <source>
        <dbReference type="EMBL" id="KKK91029.1"/>
    </source>
</evidence>
<organism evidence="1">
    <name type="scientific">marine sediment metagenome</name>
    <dbReference type="NCBI Taxonomy" id="412755"/>
    <lineage>
        <taxon>unclassified sequences</taxon>
        <taxon>metagenomes</taxon>
        <taxon>ecological metagenomes</taxon>
    </lineage>
</organism>
<gene>
    <name evidence="1" type="ORF">LCGC14_2717060</name>
</gene>
<protein>
    <recommendedName>
        <fullName evidence="2">SF4 helicase domain-containing protein</fullName>
    </recommendedName>
</protein>
<dbReference type="SUPFAM" id="SSF52540">
    <property type="entry name" value="P-loop containing nucleoside triphosphate hydrolases"/>
    <property type="match status" value="1"/>
</dbReference>
<feature type="non-terminal residue" evidence="1">
    <location>
        <position position="1"/>
    </location>
</feature>
<sequence length="311" mass="35606">ELKIDPASPAWEGLRQVMRRLAKEKVVRPSGRPDGIFKVVTQVKRVKVFAQERERRPPFQLFFPRDFDTGMEMLFADDIVIREGDLISVGGISNYGKTTIAMNICGENIRYNPILMGNEFTTRVGETEEFEPTPRFLNRLDSMDWVQWTNGDGQDAFTLLPVREDYAEHIVKDKINIIDWINLDAGKLYDISRVMDNIKAEVGRGIAVVVLQKDAGSDYARGKSFTKDFTDCELLIDKFTERESMLTIGKVKEYTRLVIGRKFAFGISQGVKIINFREIVQCPKCYGKKWRRSGNSSVPCEDCFRTGYVDL</sequence>
<dbReference type="EMBL" id="LAZR01048835">
    <property type="protein sequence ID" value="KKK91029.1"/>
    <property type="molecule type" value="Genomic_DNA"/>
</dbReference>
<evidence type="ECO:0008006" key="2">
    <source>
        <dbReference type="Google" id="ProtNLM"/>
    </source>
</evidence>
<reference evidence="1" key="1">
    <citation type="journal article" date="2015" name="Nature">
        <title>Complex archaea that bridge the gap between prokaryotes and eukaryotes.</title>
        <authorList>
            <person name="Spang A."/>
            <person name="Saw J.H."/>
            <person name="Jorgensen S.L."/>
            <person name="Zaremba-Niedzwiedzka K."/>
            <person name="Martijn J."/>
            <person name="Lind A.E."/>
            <person name="van Eijk R."/>
            <person name="Schleper C."/>
            <person name="Guy L."/>
            <person name="Ettema T.J."/>
        </authorList>
    </citation>
    <scope>NUCLEOTIDE SEQUENCE</scope>
</reference>
<comment type="caution">
    <text evidence="1">The sequence shown here is derived from an EMBL/GenBank/DDBJ whole genome shotgun (WGS) entry which is preliminary data.</text>
</comment>